<dbReference type="InterPro" id="IPR045507">
    <property type="entry name" value="DUF6483"/>
</dbReference>
<accession>A0A0R1KTA2</accession>
<dbReference type="OrthoDB" id="2306268at2"/>
<reference evidence="1 2" key="1">
    <citation type="journal article" date="2015" name="Genome Announc.">
        <title>Expanding the biotechnology potential of lactobacilli through comparative genomics of 213 strains and associated genera.</title>
        <authorList>
            <person name="Sun Z."/>
            <person name="Harris H.M."/>
            <person name="McCann A."/>
            <person name="Guo C."/>
            <person name="Argimon S."/>
            <person name="Zhang W."/>
            <person name="Yang X."/>
            <person name="Jeffery I.B."/>
            <person name="Cooney J.C."/>
            <person name="Kagawa T.F."/>
            <person name="Liu W."/>
            <person name="Song Y."/>
            <person name="Salvetti E."/>
            <person name="Wrobel A."/>
            <person name="Rasinkangas P."/>
            <person name="Parkhill J."/>
            <person name="Rea M.C."/>
            <person name="O'Sullivan O."/>
            <person name="Ritari J."/>
            <person name="Douillard F.P."/>
            <person name="Paul Ross R."/>
            <person name="Yang R."/>
            <person name="Briner A.E."/>
            <person name="Felis G.E."/>
            <person name="de Vos W.M."/>
            <person name="Barrangou R."/>
            <person name="Klaenhammer T.R."/>
            <person name="Caufield P.W."/>
            <person name="Cui Y."/>
            <person name="Zhang H."/>
            <person name="O'Toole P.W."/>
        </authorList>
    </citation>
    <scope>NUCLEOTIDE SEQUENCE [LARGE SCALE GENOMIC DNA]</scope>
    <source>
        <strain evidence="1 2">DSM 19904</strain>
    </source>
</reference>
<name>A0A0R1KTA2_9LACO</name>
<protein>
    <submittedName>
        <fullName evidence="1">Uncharacterized protein</fullName>
    </submittedName>
</protein>
<gene>
    <name evidence="1" type="ORF">FD17_GL001537</name>
</gene>
<comment type="caution">
    <text evidence="1">The sequence shown here is derived from an EMBL/GenBank/DDBJ whole genome shotgun (WGS) entry which is preliminary data.</text>
</comment>
<sequence>MEQDEDFLTRQIRSIGAGLGYMIGGKDGGGSQIIFPKKQSELLPHQGDLQKLIDEQRFGEAADRLTRLEFTIAGEQYFNLCLWFFTSLNQYTDNELRAGGYSKIQIYDQLAKLKDQIK</sequence>
<dbReference type="PATRIC" id="fig|1423808.3.peg.1559"/>
<dbReference type="Pfam" id="PF20092">
    <property type="entry name" value="DUF6483"/>
    <property type="match status" value="1"/>
</dbReference>
<proteinExistence type="predicted"/>
<dbReference type="Proteomes" id="UP000051581">
    <property type="component" value="Unassembled WGS sequence"/>
</dbReference>
<evidence type="ECO:0000313" key="1">
    <source>
        <dbReference type="EMBL" id="KRK87006.1"/>
    </source>
</evidence>
<dbReference type="AlphaFoldDB" id="A0A0R1KTA2"/>
<evidence type="ECO:0000313" key="2">
    <source>
        <dbReference type="Proteomes" id="UP000051581"/>
    </source>
</evidence>
<organism evidence="1 2">
    <name type="scientific">Lentilactobacillus sunkii DSM 19904</name>
    <dbReference type="NCBI Taxonomy" id="1423808"/>
    <lineage>
        <taxon>Bacteria</taxon>
        <taxon>Bacillati</taxon>
        <taxon>Bacillota</taxon>
        <taxon>Bacilli</taxon>
        <taxon>Lactobacillales</taxon>
        <taxon>Lactobacillaceae</taxon>
        <taxon>Lentilactobacillus</taxon>
    </lineage>
</organism>
<dbReference type="RefSeq" id="WP_057826330.1">
    <property type="nucleotide sequence ID" value="NZ_AZEA01000028.1"/>
</dbReference>
<keyword evidence="2" id="KW-1185">Reference proteome</keyword>
<dbReference type="EMBL" id="AZEA01000028">
    <property type="protein sequence ID" value="KRK87006.1"/>
    <property type="molecule type" value="Genomic_DNA"/>
</dbReference>